<dbReference type="GO" id="GO:0001574">
    <property type="term" value="P:ganglioside biosynthetic process"/>
    <property type="evidence" value="ECO:0007669"/>
    <property type="project" value="TreeGrafter"/>
</dbReference>
<evidence type="ECO:0000256" key="9">
    <source>
        <dbReference type="ARBA" id="ARBA00023034"/>
    </source>
</evidence>
<evidence type="ECO:0000256" key="6">
    <source>
        <dbReference type="ARBA" id="ARBA00022968"/>
    </source>
</evidence>
<comment type="similarity">
    <text evidence="2">Belongs to the glycosyltransferase 29 family.</text>
</comment>
<keyword evidence="13" id="KW-0325">Glycoprotein</keyword>
<keyword evidence="12" id="KW-1015">Disulfide bond</keyword>
<reference evidence="15" key="1">
    <citation type="journal article" date="2014" name="Nat. Commun.">
        <title>The rainbow trout genome provides novel insights into evolution after whole-genome duplication in vertebrates.</title>
        <authorList>
            <person name="Berthelot C."/>
            <person name="Brunet F."/>
            <person name="Chalopin D."/>
            <person name="Juanchich A."/>
            <person name="Bernard M."/>
            <person name="Noel B."/>
            <person name="Bento P."/>
            <person name="Da Silva C."/>
            <person name="Labadie K."/>
            <person name="Alberti A."/>
            <person name="Aury J.M."/>
            <person name="Louis A."/>
            <person name="Dehais P."/>
            <person name="Bardou P."/>
            <person name="Montfort J."/>
            <person name="Klopp C."/>
            <person name="Cabau C."/>
            <person name="Gaspin C."/>
            <person name="Thorgaard G.H."/>
            <person name="Boussaha M."/>
            <person name="Quillet E."/>
            <person name="Guyomard R."/>
            <person name="Galiana D."/>
            <person name="Bobe J."/>
            <person name="Volff J.N."/>
            <person name="Genet C."/>
            <person name="Wincker P."/>
            <person name="Jaillon O."/>
            <person name="Roest Crollius H."/>
            <person name="Guiguen Y."/>
        </authorList>
    </citation>
    <scope>NUCLEOTIDE SEQUENCE [LARGE SCALE GENOMIC DNA]</scope>
</reference>
<dbReference type="EMBL" id="FR904503">
    <property type="protein sequence ID" value="CDQ65358.1"/>
    <property type="molecule type" value="Genomic_DNA"/>
</dbReference>
<evidence type="ECO:0000256" key="12">
    <source>
        <dbReference type="ARBA" id="ARBA00023157"/>
    </source>
</evidence>
<dbReference type="GO" id="GO:0000139">
    <property type="term" value="C:Golgi membrane"/>
    <property type="evidence" value="ECO:0007669"/>
    <property type="project" value="UniProtKB-SubCell"/>
</dbReference>
<dbReference type="STRING" id="8022.A0A060WDJ3"/>
<evidence type="ECO:0000313" key="15">
    <source>
        <dbReference type="EMBL" id="CDQ65358.1"/>
    </source>
</evidence>
<keyword evidence="3" id="KW-0328">Glycosyltransferase</keyword>
<reference evidence="15" key="2">
    <citation type="submission" date="2014-03" db="EMBL/GenBank/DDBJ databases">
        <authorList>
            <person name="Genoscope - CEA"/>
        </authorList>
    </citation>
    <scope>NUCLEOTIDE SEQUENCE</scope>
</reference>
<evidence type="ECO:0000256" key="7">
    <source>
        <dbReference type="ARBA" id="ARBA00022981"/>
    </source>
</evidence>
<dbReference type="PaxDb" id="8022-A0A060WDJ3"/>
<evidence type="ECO:0000256" key="13">
    <source>
        <dbReference type="ARBA" id="ARBA00023180"/>
    </source>
</evidence>
<evidence type="ECO:0000256" key="10">
    <source>
        <dbReference type="ARBA" id="ARBA00023098"/>
    </source>
</evidence>
<evidence type="ECO:0000256" key="4">
    <source>
        <dbReference type="ARBA" id="ARBA00022679"/>
    </source>
</evidence>
<dbReference type="AlphaFoldDB" id="A0A060WDJ3"/>
<evidence type="ECO:0000256" key="3">
    <source>
        <dbReference type="ARBA" id="ARBA00022676"/>
    </source>
</evidence>
<comment type="subcellular location">
    <subcellularLocation>
        <location evidence="1">Golgi apparatus membrane</location>
        <topology evidence="1">Single-pass type II membrane protein</topology>
    </subcellularLocation>
</comment>
<dbReference type="PANTHER" id="PTHR45906">
    <property type="entry name" value="ALPHA-N-ACETYL-NEURAMINYL-2,3-BETA-GALACTOSYL-1, 3-N-ACETYL-GALACTOSAMINIDE ALPHA-2,6-SIALYLTRANSFERASE-LIKE"/>
    <property type="match status" value="1"/>
</dbReference>
<accession>A0A060WDJ3</accession>
<dbReference type="Pfam" id="PF00777">
    <property type="entry name" value="Glyco_transf_29"/>
    <property type="match status" value="1"/>
</dbReference>
<keyword evidence="5" id="KW-0812">Transmembrane</keyword>
<comment type="catalytic activity">
    <reaction evidence="14">
        <text>a ganglioside GM1b (d18:1(4E)) + CMP-N-acetyl-beta-neuraminate = a ganglioside GD1alpha (d18:1(4E)) + CMP + H(+)</text>
        <dbReference type="Rhea" id="RHEA:41968"/>
        <dbReference type="ChEBI" id="CHEBI:15378"/>
        <dbReference type="ChEBI" id="CHEBI:57812"/>
        <dbReference type="ChEBI" id="CHEBI:60377"/>
        <dbReference type="ChEBI" id="CHEBI:78568"/>
        <dbReference type="ChEBI" id="CHEBI:78569"/>
    </reaction>
    <physiologicalReaction direction="left-to-right" evidence="14">
        <dbReference type="Rhea" id="RHEA:41969"/>
    </physiologicalReaction>
</comment>
<dbReference type="PANTHER" id="PTHR45906:SF5">
    <property type="entry name" value="ALPHA-N-ACETYLGALACTOSAMINIDE ALPHA-2,6-SIALYLTRANSFERASE 5"/>
    <property type="match status" value="1"/>
</dbReference>
<dbReference type="Gene3D" id="3.90.1480.20">
    <property type="entry name" value="Glycosyl transferase family 29"/>
    <property type="match status" value="1"/>
</dbReference>
<organism evidence="15 16">
    <name type="scientific">Oncorhynchus mykiss</name>
    <name type="common">Rainbow trout</name>
    <name type="synonym">Salmo gairdneri</name>
    <dbReference type="NCBI Taxonomy" id="8022"/>
    <lineage>
        <taxon>Eukaryota</taxon>
        <taxon>Metazoa</taxon>
        <taxon>Chordata</taxon>
        <taxon>Craniata</taxon>
        <taxon>Vertebrata</taxon>
        <taxon>Euteleostomi</taxon>
        <taxon>Actinopterygii</taxon>
        <taxon>Neopterygii</taxon>
        <taxon>Teleostei</taxon>
        <taxon>Protacanthopterygii</taxon>
        <taxon>Salmoniformes</taxon>
        <taxon>Salmonidae</taxon>
        <taxon>Salmoninae</taxon>
        <taxon>Oncorhynchus</taxon>
    </lineage>
</organism>
<dbReference type="InterPro" id="IPR038578">
    <property type="entry name" value="GT29-like_sf"/>
</dbReference>
<protein>
    <submittedName>
        <fullName evidence="15">Uncharacterized protein</fullName>
    </submittedName>
</protein>
<evidence type="ECO:0000256" key="11">
    <source>
        <dbReference type="ARBA" id="ARBA00023136"/>
    </source>
</evidence>
<evidence type="ECO:0000313" key="16">
    <source>
        <dbReference type="Proteomes" id="UP000193380"/>
    </source>
</evidence>
<keyword evidence="6" id="KW-0735">Signal-anchor</keyword>
<name>A0A060WDJ3_ONCMY</name>
<keyword evidence="10" id="KW-0443">Lipid metabolism</keyword>
<keyword evidence="8" id="KW-1133">Transmembrane helix</keyword>
<sequence length="194" mass="22133">MRFPLLKILSFNLFLRMKVDKSLLFPHRIIELTEALGIDCQRQFSLPCKNTFITGRISLMLQATIHSVEHVFSPFTSSRKTSKSWLTTGWFTMAIALELCDRVNVYGMVAPDFCSTPSHLSVPYHYYEPSGPDECSLYLSHEHNQSGGHHSFITEKTVFANWAQKYDIHFYQPDWIPSSTLNGRSSHTPATAVS</sequence>
<gene>
    <name evidence="15" type="ORF">GSONMT00073080001</name>
</gene>
<evidence type="ECO:0000256" key="1">
    <source>
        <dbReference type="ARBA" id="ARBA00004323"/>
    </source>
</evidence>
<evidence type="ECO:0000256" key="5">
    <source>
        <dbReference type="ARBA" id="ARBA00022692"/>
    </source>
</evidence>
<proteinExistence type="inferred from homology"/>
<dbReference type="Proteomes" id="UP000193380">
    <property type="component" value="Unassembled WGS sequence"/>
</dbReference>
<evidence type="ECO:0000256" key="14">
    <source>
        <dbReference type="ARBA" id="ARBA00043744"/>
    </source>
</evidence>
<evidence type="ECO:0000256" key="2">
    <source>
        <dbReference type="ARBA" id="ARBA00006003"/>
    </source>
</evidence>
<keyword evidence="4" id="KW-0808">Transferase</keyword>
<keyword evidence="11" id="KW-0472">Membrane</keyword>
<dbReference type="GO" id="GO:0009311">
    <property type="term" value="P:oligosaccharide metabolic process"/>
    <property type="evidence" value="ECO:0007669"/>
    <property type="project" value="TreeGrafter"/>
</dbReference>
<keyword evidence="9" id="KW-0333">Golgi apparatus</keyword>
<keyword evidence="7" id="KW-0730">Sialic acid</keyword>
<evidence type="ECO:0000256" key="8">
    <source>
        <dbReference type="ARBA" id="ARBA00022989"/>
    </source>
</evidence>
<dbReference type="GO" id="GO:0001665">
    <property type="term" value="F:alpha-N-acetylgalactosaminide alpha-2,6-sialyltransferase activity"/>
    <property type="evidence" value="ECO:0007669"/>
    <property type="project" value="TreeGrafter"/>
</dbReference>
<dbReference type="InterPro" id="IPR001675">
    <property type="entry name" value="Glyco_trans_29"/>
</dbReference>